<dbReference type="InterPro" id="IPR000917">
    <property type="entry name" value="Sulfatase_N"/>
</dbReference>
<dbReference type="Gene3D" id="3.40.720.10">
    <property type="entry name" value="Alkaline Phosphatase, subunit A"/>
    <property type="match status" value="1"/>
</dbReference>
<sequence precursor="true">MPNPSQTCLHFCHRLLAAALLLAAWPGLTGSSRAAESADTNSARPNIVWIFVEDMNGWYGCYGDDTVPTPHLDRLAARGMRFDRAYMPAGVCSACRSAIALGAMQTSLGVHNHRSSRGRTPGEVIHLPEGVKTVYEQLRDQGYYVISSQGKNDFNFEFELDDLYDDLLSAKMGYGGPDWRKRKKDQPFFAQIQLLGGKNSGRFQGAPSKASKSKDAGPFTDVSQVEIAPYYPDIAVIRNEYAHHYDTIRQTDDEVGRIMQGLKEDGLLENTVVFFWTDHGMRLYRHKQWVYDGSVRVPLIIAGPGIQAGSVREDLVSGIDITAATLALAGAPAPAWSEGQDLLAKDFHRDYVISARDRCDFTIDKVRAVTTPRYRYLRNFLTDRPFMQPQYRDGRPELEIPRQLAKEGKLTPAQAAVWSPVRVPEEFYDLENDPHEIHNLADNPAHRKELQRHRDILAQWIKETGDQGQQPESIASLEGVLKQWKDRCTNPEYDKVRAAVGK</sequence>
<dbReference type="OrthoDB" id="9763613at2"/>
<dbReference type="PANTHER" id="PTHR42693">
    <property type="entry name" value="ARYLSULFATASE FAMILY MEMBER"/>
    <property type="match status" value="1"/>
</dbReference>
<feature type="chain" id="PRO_5021747653" evidence="3">
    <location>
        <begin position="35"/>
        <end position="502"/>
    </location>
</feature>
<name>A0A518E1B5_9BACT</name>
<dbReference type="Pfam" id="PF00884">
    <property type="entry name" value="Sulfatase"/>
    <property type="match status" value="1"/>
</dbReference>
<dbReference type="InterPro" id="IPR050738">
    <property type="entry name" value="Sulfatase"/>
</dbReference>
<dbReference type="AlphaFoldDB" id="A0A518E1B5"/>
<evidence type="ECO:0000313" key="5">
    <source>
        <dbReference type="EMBL" id="QDU97861.1"/>
    </source>
</evidence>
<keyword evidence="3" id="KW-0732">Signal</keyword>
<protein>
    <submittedName>
        <fullName evidence="5">Arylsulfatase</fullName>
        <ecNumber evidence="5">3.1.6.1</ecNumber>
    </submittedName>
</protein>
<comment type="similarity">
    <text evidence="1">Belongs to the sulfatase family.</text>
</comment>
<feature type="domain" description="Sulfatase N-terminal" evidence="4">
    <location>
        <begin position="45"/>
        <end position="331"/>
    </location>
</feature>
<proteinExistence type="inferred from homology"/>
<accession>A0A518E1B5</accession>
<reference evidence="5 6" key="1">
    <citation type="submission" date="2019-02" db="EMBL/GenBank/DDBJ databases">
        <title>Deep-cultivation of Planctomycetes and their phenomic and genomic characterization uncovers novel biology.</title>
        <authorList>
            <person name="Wiegand S."/>
            <person name="Jogler M."/>
            <person name="Boedeker C."/>
            <person name="Pinto D."/>
            <person name="Vollmers J."/>
            <person name="Rivas-Marin E."/>
            <person name="Kohn T."/>
            <person name="Peeters S.H."/>
            <person name="Heuer A."/>
            <person name="Rast P."/>
            <person name="Oberbeckmann S."/>
            <person name="Bunk B."/>
            <person name="Jeske O."/>
            <person name="Meyerdierks A."/>
            <person name="Storesund J.E."/>
            <person name="Kallscheuer N."/>
            <person name="Luecker S."/>
            <person name="Lage O.M."/>
            <person name="Pohl T."/>
            <person name="Merkel B.J."/>
            <person name="Hornburger P."/>
            <person name="Mueller R.-W."/>
            <person name="Bruemmer F."/>
            <person name="Labrenz M."/>
            <person name="Spormann A.M."/>
            <person name="Op den Camp H."/>
            <person name="Overmann J."/>
            <person name="Amann R."/>
            <person name="Jetten M.S.M."/>
            <person name="Mascher T."/>
            <person name="Medema M.H."/>
            <person name="Devos D.P."/>
            <person name="Kaster A.-K."/>
            <person name="Ovreas L."/>
            <person name="Rohde M."/>
            <person name="Galperin M.Y."/>
            <person name="Jogler C."/>
        </authorList>
    </citation>
    <scope>NUCLEOTIDE SEQUENCE [LARGE SCALE GENOMIC DNA]</scope>
    <source>
        <strain evidence="5 6">Pla85_3_4</strain>
    </source>
</reference>
<evidence type="ECO:0000256" key="2">
    <source>
        <dbReference type="ARBA" id="ARBA00022801"/>
    </source>
</evidence>
<dbReference type="CDD" id="cd16027">
    <property type="entry name" value="SGSH"/>
    <property type="match status" value="1"/>
</dbReference>
<evidence type="ECO:0000256" key="3">
    <source>
        <dbReference type="SAM" id="SignalP"/>
    </source>
</evidence>
<dbReference type="Proteomes" id="UP000317648">
    <property type="component" value="Chromosome"/>
</dbReference>
<keyword evidence="6" id="KW-1185">Reference proteome</keyword>
<dbReference type="GO" id="GO:0004065">
    <property type="term" value="F:arylsulfatase activity"/>
    <property type="evidence" value="ECO:0007669"/>
    <property type="project" value="UniProtKB-EC"/>
</dbReference>
<dbReference type="InterPro" id="IPR017850">
    <property type="entry name" value="Alkaline_phosphatase_core_sf"/>
</dbReference>
<keyword evidence="2 5" id="KW-0378">Hydrolase</keyword>
<dbReference type="SUPFAM" id="SSF53649">
    <property type="entry name" value="Alkaline phosphatase-like"/>
    <property type="match status" value="1"/>
</dbReference>
<gene>
    <name evidence="5" type="ORF">Pla8534_57180</name>
</gene>
<dbReference type="EMBL" id="CP036433">
    <property type="protein sequence ID" value="QDU97861.1"/>
    <property type="molecule type" value="Genomic_DNA"/>
</dbReference>
<dbReference type="PANTHER" id="PTHR42693:SF53">
    <property type="entry name" value="ENDO-4-O-SULFATASE"/>
    <property type="match status" value="1"/>
</dbReference>
<dbReference type="EC" id="3.1.6.1" evidence="5"/>
<dbReference type="RefSeq" id="WP_145056625.1">
    <property type="nucleotide sequence ID" value="NZ_CP036433.1"/>
</dbReference>
<evidence type="ECO:0000256" key="1">
    <source>
        <dbReference type="ARBA" id="ARBA00008779"/>
    </source>
</evidence>
<organism evidence="5 6">
    <name type="scientific">Lignipirellula cremea</name>
    <dbReference type="NCBI Taxonomy" id="2528010"/>
    <lineage>
        <taxon>Bacteria</taxon>
        <taxon>Pseudomonadati</taxon>
        <taxon>Planctomycetota</taxon>
        <taxon>Planctomycetia</taxon>
        <taxon>Pirellulales</taxon>
        <taxon>Pirellulaceae</taxon>
        <taxon>Lignipirellula</taxon>
    </lineage>
</organism>
<feature type="signal peptide" evidence="3">
    <location>
        <begin position="1"/>
        <end position="34"/>
    </location>
</feature>
<evidence type="ECO:0000313" key="6">
    <source>
        <dbReference type="Proteomes" id="UP000317648"/>
    </source>
</evidence>
<dbReference type="KEGG" id="lcre:Pla8534_57180"/>
<evidence type="ECO:0000259" key="4">
    <source>
        <dbReference type="Pfam" id="PF00884"/>
    </source>
</evidence>